<name>A0A2K3DAZ9_CHLRE</name>
<feature type="compositionally biased region" description="Basic and acidic residues" evidence="2">
    <location>
        <begin position="678"/>
        <end position="690"/>
    </location>
</feature>
<comment type="subcellular location">
    <subcellularLocation>
        <location evidence="1">Cytoplasm</location>
        <location evidence="1">Cytoskeleton</location>
        <location evidence="1">Cilium axoneme</location>
    </subcellularLocation>
</comment>
<feature type="compositionally biased region" description="Low complexity" evidence="2">
    <location>
        <begin position="112"/>
        <end position="132"/>
    </location>
</feature>
<dbReference type="Pfam" id="PF13855">
    <property type="entry name" value="LRR_8"/>
    <property type="match status" value="1"/>
</dbReference>
<dbReference type="InterPro" id="IPR001611">
    <property type="entry name" value="Leu-rich_rpt"/>
</dbReference>
<feature type="compositionally biased region" description="Gly residues" evidence="2">
    <location>
        <begin position="755"/>
        <end position="767"/>
    </location>
</feature>
<dbReference type="InterPro" id="IPR032675">
    <property type="entry name" value="LRR_dom_sf"/>
</dbReference>
<evidence type="ECO:0000256" key="4">
    <source>
        <dbReference type="SAM" id="SignalP"/>
    </source>
</evidence>
<feature type="compositionally biased region" description="Low complexity" evidence="2">
    <location>
        <begin position="727"/>
        <end position="752"/>
    </location>
</feature>
<keyword evidence="3" id="KW-0812">Transmembrane</keyword>
<feature type="region of interest" description="Disordered" evidence="2">
    <location>
        <begin position="671"/>
        <end position="767"/>
    </location>
</feature>
<evidence type="ECO:0000313" key="5">
    <source>
        <dbReference type="EMBL" id="PNW77708.1"/>
    </source>
</evidence>
<dbReference type="GO" id="GO:0005930">
    <property type="term" value="C:axoneme"/>
    <property type="evidence" value="ECO:0007669"/>
    <property type="project" value="UniProtKB-SubCell"/>
</dbReference>
<dbReference type="PANTHER" id="PTHR48010">
    <property type="entry name" value="OS05G0588300 PROTEIN"/>
    <property type="match status" value="1"/>
</dbReference>
<dbReference type="PANTHER" id="PTHR48010:SF58">
    <property type="entry name" value="RECEPTOR PROTEIN KINASE-LIKE PROTEIN ZAR1"/>
    <property type="match status" value="1"/>
</dbReference>
<dbReference type="InParanoid" id="A0A2K3DAZ9"/>
<accession>A0A2K3DAZ9</accession>
<dbReference type="KEGG" id="cre:CHLRE_10g448250v5"/>
<dbReference type="EMBL" id="CM008971">
    <property type="protein sequence ID" value="PNW77708.1"/>
    <property type="molecule type" value="Genomic_DNA"/>
</dbReference>
<dbReference type="SUPFAM" id="SSF52058">
    <property type="entry name" value="L domain-like"/>
    <property type="match status" value="1"/>
</dbReference>
<dbReference type="AlphaFoldDB" id="A0A2K3DAZ9"/>
<dbReference type="GeneID" id="5724037"/>
<feature type="compositionally biased region" description="Gly residues" evidence="2">
    <location>
        <begin position="696"/>
        <end position="705"/>
    </location>
</feature>
<dbReference type="GO" id="GO:0005886">
    <property type="term" value="C:plasma membrane"/>
    <property type="evidence" value="ECO:0000318"/>
    <property type="project" value="GO_Central"/>
</dbReference>
<feature type="chain" id="PRO_5014456824" description="Leucine-rich repeat-containing N-terminal plant-type domain-containing protein" evidence="4">
    <location>
        <begin position="20"/>
        <end position="767"/>
    </location>
</feature>
<dbReference type="InterPro" id="IPR050994">
    <property type="entry name" value="At_inactive_RLKs"/>
</dbReference>
<feature type="region of interest" description="Disordered" evidence="2">
    <location>
        <begin position="112"/>
        <end position="135"/>
    </location>
</feature>
<keyword evidence="3" id="KW-0472">Membrane</keyword>
<dbReference type="Gramene" id="PNW77708">
    <property type="protein sequence ID" value="PNW77708"/>
    <property type="gene ID" value="CHLRE_10g448250v5"/>
</dbReference>
<proteinExistence type="predicted"/>
<evidence type="ECO:0000313" key="6">
    <source>
        <dbReference type="Proteomes" id="UP000006906"/>
    </source>
</evidence>
<feature type="compositionally biased region" description="Low complexity" evidence="2">
    <location>
        <begin position="542"/>
        <end position="592"/>
    </location>
</feature>
<feature type="region of interest" description="Disordered" evidence="2">
    <location>
        <begin position="410"/>
        <end position="463"/>
    </location>
</feature>
<keyword evidence="3" id="KW-1133">Transmembrane helix</keyword>
<dbReference type="STRING" id="3055.A0A2K3DAZ9"/>
<dbReference type="OrthoDB" id="552025at2759"/>
<dbReference type="RefSeq" id="XP_042920316.1">
    <property type="nucleotide sequence ID" value="XM_043066919.1"/>
</dbReference>
<dbReference type="Proteomes" id="UP000006906">
    <property type="component" value="Chromosome 10"/>
</dbReference>
<feature type="compositionally biased region" description="Basic residues" evidence="2">
    <location>
        <begin position="448"/>
        <end position="460"/>
    </location>
</feature>
<keyword evidence="6" id="KW-1185">Reference proteome</keyword>
<evidence type="ECO:0000256" key="2">
    <source>
        <dbReference type="SAM" id="MobiDB-lite"/>
    </source>
</evidence>
<feature type="region of interest" description="Disordered" evidence="2">
    <location>
        <begin position="492"/>
        <end position="592"/>
    </location>
</feature>
<dbReference type="ExpressionAtlas" id="A0A2K3DAZ9">
    <property type="expression patterns" value="baseline"/>
</dbReference>
<protein>
    <recommendedName>
        <fullName evidence="7">Leucine-rich repeat-containing N-terminal plant-type domain-containing protein</fullName>
    </recommendedName>
</protein>
<evidence type="ECO:0000256" key="1">
    <source>
        <dbReference type="ARBA" id="ARBA00004430"/>
    </source>
</evidence>
<dbReference type="Gene3D" id="3.80.10.10">
    <property type="entry name" value="Ribonuclease Inhibitor"/>
    <property type="match status" value="1"/>
</dbReference>
<evidence type="ECO:0008006" key="7">
    <source>
        <dbReference type="Google" id="ProtNLM"/>
    </source>
</evidence>
<dbReference type="GO" id="GO:0038023">
    <property type="term" value="F:signaling receptor activity"/>
    <property type="evidence" value="ECO:0000318"/>
    <property type="project" value="GO_Central"/>
</dbReference>
<feature type="transmembrane region" description="Helical" evidence="3">
    <location>
        <begin position="372"/>
        <end position="393"/>
    </location>
</feature>
<organism evidence="5 6">
    <name type="scientific">Chlamydomonas reinhardtii</name>
    <name type="common">Chlamydomonas smithii</name>
    <dbReference type="NCBI Taxonomy" id="3055"/>
    <lineage>
        <taxon>Eukaryota</taxon>
        <taxon>Viridiplantae</taxon>
        <taxon>Chlorophyta</taxon>
        <taxon>core chlorophytes</taxon>
        <taxon>Chlorophyceae</taxon>
        <taxon>CS clade</taxon>
        <taxon>Chlamydomonadales</taxon>
        <taxon>Chlamydomonadaceae</taxon>
        <taxon>Chlamydomonas</taxon>
    </lineage>
</organism>
<reference evidence="5 6" key="1">
    <citation type="journal article" date="2007" name="Science">
        <title>The Chlamydomonas genome reveals the evolution of key animal and plant functions.</title>
        <authorList>
            <person name="Merchant S.S."/>
            <person name="Prochnik S.E."/>
            <person name="Vallon O."/>
            <person name="Harris E.H."/>
            <person name="Karpowicz S.J."/>
            <person name="Witman G.B."/>
            <person name="Terry A."/>
            <person name="Salamov A."/>
            <person name="Fritz-Laylin L.K."/>
            <person name="Marechal-Drouard L."/>
            <person name="Marshall W.F."/>
            <person name="Qu L.H."/>
            <person name="Nelson D.R."/>
            <person name="Sanderfoot A.A."/>
            <person name="Spalding M.H."/>
            <person name="Kapitonov V.V."/>
            <person name="Ren Q."/>
            <person name="Ferris P."/>
            <person name="Lindquist E."/>
            <person name="Shapiro H."/>
            <person name="Lucas S.M."/>
            <person name="Grimwood J."/>
            <person name="Schmutz J."/>
            <person name="Cardol P."/>
            <person name="Cerutti H."/>
            <person name="Chanfreau G."/>
            <person name="Chen C.L."/>
            <person name="Cognat V."/>
            <person name="Croft M.T."/>
            <person name="Dent R."/>
            <person name="Dutcher S."/>
            <person name="Fernandez E."/>
            <person name="Fukuzawa H."/>
            <person name="Gonzalez-Ballester D."/>
            <person name="Gonzalez-Halphen D."/>
            <person name="Hallmann A."/>
            <person name="Hanikenne M."/>
            <person name="Hippler M."/>
            <person name="Inwood W."/>
            <person name="Jabbari K."/>
            <person name="Kalanon M."/>
            <person name="Kuras R."/>
            <person name="Lefebvre P.A."/>
            <person name="Lemaire S.D."/>
            <person name="Lobanov A.V."/>
            <person name="Lohr M."/>
            <person name="Manuell A."/>
            <person name="Meier I."/>
            <person name="Mets L."/>
            <person name="Mittag M."/>
            <person name="Mittelmeier T."/>
            <person name="Moroney J.V."/>
            <person name="Moseley J."/>
            <person name="Napoli C."/>
            <person name="Nedelcu A.M."/>
            <person name="Niyogi K."/>
            <person name="Novoselov S.V."/>
            <person name="Paulsen I.T."/>
            <person name="Pazour G."/>
            <person name="Purton S."/>
            <person name="Ral J.P."/>
            <person name="Riano-Pachon D.M."/>
            <person name="Riekhof W."/>
            <person name="Rymarquis L."/>
            <person name="Schroda M."/>
            <person name="Stern D."/>
            <person name="Umen J."/>
            <person name="Willows R."/>
            <person name="Wilson N."/>
            <person name="Zimmer S.L."/>
            <person name="Allmer J."/>
            <person name="Balk J."/>
            <person name="Bisova K."/>
            <person name="Chen C.J."/>
            <person name="Elias M."/>
            <person name="Gendler K."/>
            <person name="Hauser C."/>
            <person name="Lamb M.R."/>
            <person name="Ledford H."/>
            <person name="Long J.C."/>
            <person name="Minagawa J."/>
            <person name="Page M.D."/>
            <person name="Pan J."/>
            <person name="Pootakham W."/>
            <person name="Roje S."/>
            <person name="Rose A."/>
            <person name="Stahlberg E."/>
            <person name="Terauchi A.M."/>
            <person name="Yang P."/>
            <person name="Ball S."/>
            <person name="Bowler C."/>
            <person name="Dieckmann C.L."/>
            <person name="Gladyshev V.N."/>
            <person name="Green P."/>
            <person name="Jorgensen R."/>
            <person name="Mayfield S."/>
            <person name="Mueller-Roeber B."/>
            <person name="Rajamani S."/>
            <person name="Sayre R.T."/>
            <person name="Brokstein P."/>
            <person name="Dubchak I."/>
            <person name="Goodstein D."/>
            <person name="Hornick L."/>
            <person name="Huang Y.W."/>
            <person name="Jhaveri J."/>
            <person name="Luo Y."/>
            <person name="Martinez D."/>
            <person name="Ngau W.C."/>
            <person name="Otillar B."/>
            <person name="Poliakov A."/>
            <person name="Porter A."/>
            <person name="Szajkowski L."/>
            <person name="Werner G."/>
            <person name="Zhou K."/>
            <person name="Grigoriev I.V."/>
            <person name="Rokhsar D.S."/>
            <person name="Grossman A.R."/>
        </authorList>
    </citation>
    <scope>NUCLEOTIDE SEQUENCE [LARGE SCALE GENOMIC DNA]</scope>
    <source>
        <strain evidence="6">CC-503</strain>
    </source>
</reference>
<sequence length="767" mass="75996">MDRVLLFLLASWGTSSVLARSSQAPPPTGIARSTQATLPDDVDAARALLLSLLGPDAAANATVVRPLMPPGTDPCTPTADNLAAWAAWNGPEADADTAAAWTAKGACGPQWSVASPSANATSSSMNSSGGPSRRNRRLHDVARRLLQPGGGGVAAPAAALAVPGGAYPGGPPPCAWAWLSCNNWRIVAVNLSCGGASRNSGACSLPRLRGSLPASTPGLAALAALDLSGNNGLTGGLPLSTWQTPWTSLQILNMSYTGLSNVLPMDWSDLPGLTVLDLSQNNIKGTLPSGMAALTSLTWLSVAGNGALSGYLPSAWAALGSLLWLDVRSVCRLCGTTDMFDNLTSGLTAGSHVNTRCRPDECDLDLGNLHGIFQGVLAGFASVMGLCAIVLVIRRVRDCTHGRTYRSVRLSATPASRSHRGSSGGGSGDAAAGGNAAGGGMGTGSTRTRSRRARSHRRRGAGATAASVPLYVVEFEADGTCKWALQLPGVEEMRPDGAGGTGGSDPAGQVAELQRQHQAGTSDVEMSAARRGAGDEGTQPRSEGAASPAALPAMEEPEGAAGAEASSSGAAGTAAQAEPSGSNLRGGASVGSNSGAAARIIAEAISNGEAAEAAARAKAREEGIRQAADAARPPDAVILQPDGFEVCLGSRVAGAPAEPEPAAAGLASAAEAAGAASAEDRSGGVRRQESGTDTCGSGGGSGGSETTGDDTPSDAPEAAGAGGSGAAGPSTPPSGVDTSSVSCTLSSSCTDSFTPGGGGGAGSRRDA</sequence>
<evidence type="ECO:0000256" key="3">
    <source>
        <dbReference type="SAM" id="Phobius"/>
    </source>
</evidence>
<keyword evidence="4" id="KW-0732">Signal</keyword>
<feature type="signal peptide" evidence="4">
    <location>
        <begin position="1"/>
        <end position="19"/>
    </location>
</feature>
<gene>
    <name evidence="5" type="ORF">CHLRE_10g448250v5</name>
</gene>